<dbReference type="EMBL" id="BEZZ01000285">
    <property type="protein sequence ID" value="GCC30127.1"/>
    <property type="molecule type" value="Genomic_DNA"/>
</dbReference>
<keyword evidence="3" id="KW-0732">Signal</keyword>
<evidence type="ECO:0000313" key="10">
    <source>
        <dbReference type="EMBL" id="GCC30127.1"/>
    </source>
</evidence>
<dbReference type="InterPro" id="IPR036691">
    <property type="entry name" value="Endo/exonu/phosph_ase_sf"/>
</dbReference>
<reference evidence="10 11" key="1">
    <citation type="journal article" date="2018" name="Nat. Ecol. Evol.">
        <title>Shark genomes provide insights into elasmobranch evolution and the origin of vertebrates.</title>
        <authorList>
            <person name="Hara Y"/>
            <person name="Yamaguchi K"/>
            <person name="Onimaru K"/>
            <person name="Kadota M"/>
            <person name="Koyanagi M"/>
            <person name="Keeley SD"/>
            <person name="Tatsumi K"/>
            <person name="Tanaka K"/>
            <person name="Motone F"/>
            <person name="Kageyama Y"/>
            <person name="Nozu R"/>
            <person name="Adachi N"/>
            <person name="Nishimura O"/>
            <person name="Nakagawa R"/>
            <person name="Tanegashima C"/>
            <person name="Kiyatake I"/>
            <person name="Matsumoto R"/>
            <person name="Murakumo K"/>
            <person name="Nishida K"/>
            <person name="Terakita A"/>
            <person name="Kuratani S"/>
            <person name="Sato K"/>
            <person name="Hyodo S Kuraku.S."/>
        </authorList>
    </citation>
    <scope>NUCLEOTIDE SEQUENCE [LARGE SCALE GENOMIC DNA]</scope>
</reference>
<dbReference type="PANTHER" id="PTHR11371">
    <property type="entry name" value="DEOXYRIBONUCLEASE"/>
    <property type="match status" value="1"/>
</dbReference>
<dbReference type="InterPro" id="IPR016202">
    <property type="entry name" value="DNase_I"/>
</dbReference>
<organism evidence="10 11">
    <name type="scientific">Chiloscyllium punctatum</name>
    <name type="common">Brownbanded bambooshark</name>
    <name type="synonym">Hemiscyllium punctatum</name>
    <dbReference type="NCBI Taxonomy" id="137246"/>
    <lineage>
        <taxon>Eukaryota</taxon>
        <taxon>Metazoa</taxon>
        <taxon>Chordata</taxon>
        <taxon>Craniata</taxon>
        <taxon>Vertebrata</taxon>
        <taxon>Chondrichthyes</taxon>
        <taxon>Elasmobranchii</taxon>
        <taxon>Galeomorphii</taxon>
        <taxon>Galeoidea</taxon>
        <taxon>Orectolobiformes</taxon>
        <taxon>Hemiscylliidae</taxon>
        <taxon>Chiloscyllium</taxon>
    </lineage>
</organism>
<dbReference type="GO" id="GO:0006308">
    <property type="term" value="P:DNA catabolic process"/>
    <property type="evidence" value="ECO:0007669"/>
    <property type="project" value="InterPro"/>
</dbReference>
<sequence length="266" mass="31409">MKIAAFNIQRLGTSKISKPNVVSTIVNILLRYDITLIMEVTDKSEKATKRLMEELNRQAANHYSFVLSKPLGRASYKEQYLFVYRDDIVEVKRVFQYEDMQLGDEDAFSREPFVIQFKSRTTVVKNFVLIPQHTCPEDSVKEIDELYDVFLKIKEKWKVKNFMILGDFNADGRYVSKDEMKKIRLRTDNNFHWLIGDDEDTTTNSKTDRAYDRIVVYGDWFYKQIVPNSAKPFNFQEELQLSEEQALDVSDHYPVEVELKLRNERN</sequence>
<dbReference type="Pfam" id="PF03372">
    <property type="entry name" value="Exo_endo_phos"/>
    <property type="match status" value="1"/>
</dbReference>
<evidence type="ECO:0000256" key="4">
    <source>
        <dbReference type="ARBA" id="ARBA00022759"/>
    </source>
</evidence>
<dbReference type="AlphaFoldDB" id="A0A401SI94"/>
<evidence type="ECO:0000256" key="5">
    <source>
        <dbReference type="ARBA" id="ARBA00022801"/>
    </source>
</evidence>
<feature type="active site" evidence="8">
    <location>
        <position position="133"/>
    </location>
</feature>
<keyword evidence="2 7" id="KW-0540">Nuclease</keyword>
<gene>
    <name evidence="10" type="ORF">chiPu_0008574</name>
</gene>
<comment type="similarity">
    <text evidence="1 7">Belongs to the DNase I family.</text>
</comment>
<dbReference type="GO" id="GO:0005634">
    <property type="term" value="C:nucleus"/>
    <property type="evidence" value="ECO:0007669"/>
    <property type="project" value="TreeGrafter"/>
</dbReference>
<dbReference type="Gene3D" id="3.60.10.10">
    <property type="entry name" value="Endonuclease/exonuclease/phosphatase"/>
    <property type="match status" value="1"/>
</dbReference>
<dbReference type="FunFam" id="3.60.10.10:FF:000007">
    <property type="entry name" value="Deoxyribonuclease"/>
    <property type="match status" value="1"/>
</dbReference>
<name>A0A401SI94_CHIPU</name>
<protein>
    <recommendedName>
        <fullName evidence="7">Deoxyribonuclease</fullName>
    </recommendedName>
</protein>
<keyword evidence="11" id="KW-1185">Reference proteome</keyword>
<dbReference type="SMART" id="SM00476">
    <property type="entry name" value="DNaseIc"/>
    <property type="match status" value="1"/>
</dbReference>
<dbReference type="STRING" id="137246.A0A401SI94"/>
<dbReference type="PANTHER" id="PTHR11371:SF26">
    <property type="entry name" value="DEOXYRIBONUCLEASE"/>
    <property type="match status" value="1"/>
</dbReference>
<evidence type="ECO:0000256" key="1">
    <source>
        <dbReference type="ARBA" id="ARBA00007359"/>
    </source>
</evidence>
<evidence type="ECO:0000256" key="2">
    <source>
        <dbReference type="ARBA" id="ARBA00022722"/>
    </source>
</evidence>
<evidence type="ECO:0000256" key="3">
    <source>
        <dbReference type="ARBA" id="ARBA00022729"/>
    </source>
</evidence>
<dbReference type="CDD" id="cd10282">
    <property type="entry name" value="DNase1"/>
    <property type="match status" value="1"/>
</dbReference>
<dbReference type="GO" id="GO:0004530">
    <property type="term" value="F:deoxyribonuclease I activity"/>
    <property type="evidence" value="ECO:0007669"/>
    <property type="project" value="TreeGrafter"/>
</dbReference>
<evidence type="ECO:0000256" key="8">
    <source>
        <dbReference type="PIRSR" id="PIRSR000988-1"/>
    </source>
</evidence>
<evidence type="ECO:0000259" key="9">
    <source>
        <dbReference type="Pfam" id="PF03372"/>
    </source>
</evidence>
<dbReference type="GO" id="GO:0003677">
    <property type="term" value="F:DNA binding"/>
    <property type="evidence" value="ECO:0007669"/>
    <property type="project" value="TreeGrafter"/>
</dbReference>
<dbReference type="PIRSF" id="PIRSF000988">
    <property type="entry name" value="DNase_I_euk"/>
    <property type="match status" value="1"/>
</dbReference>
<feature type="domain" description="Endonuclease/exonuclease/phosphatase" evidence="9">
    <location>
        <begin position="5"/>
        <end position="252"/>
    </location>
</feature>
<dbReference type="OMA" id="NSKHHYT"/>
<dbReference type="InterPro" id="IPR005135">
    <property type="entry name" value="Endo/exonuclease/phosphatase"/>
</dbReference>
<evidence type="ECO:0000256" key="6">
    <source>
        <dbReference type="ARBA" id="ARBA00023157"/>
    </source>
</evidence>
<evidence type="ECO:0000256" key="7">
    <source>
        <dbReference type="PIRNR" id="PIRNR000988"/>
    </source>
</evidence>
<dbReference type="PRINTS" id="PR00130">
    <property type="entry name" value="DNASEI"/>
</dbReference>
<dbReference type="SUPFAM" id="SSF56219">
    <property type="entry name" value="DNase I-like"/>
    <property type="match status" value="1"/>
</dbReference>
<keyword evidence="6" id="KW-1015">Disulfide bond</keyword>
<keyword evidence="4 7" id="KW-0255">Endonuclease</keyword>
<proteinExistence type="inferred from homology"/>
<feature type="active site" evidence="8">
    <location>
        <position position="78"/>
    </location>
</feature>
<keyword evidence="5 7" id="KW-0378">Hydrolase</keyword>
<accession>A0A401SI94</accession>
<comment type="caution">
    <text evidence="10">The sequence shown here is derived from an EMBL/GenBank/DDBJ whole genome shotgun (WGS) entry which is preliminary data.</text>
</comment>
<dbReference type="OrthoDB" id="10061407at2759"/>
<evidence type="ECO:0000313" key="11">
    <source>
        <dbReference type="Proteomes" id="UP000287033"/>
    </source>
</evidence>
<dbReference type="Proteomes" id="UP000287033">
    <property type="component" value="Unassembled WGS sequence"/>
</dbReference>